<dbReference type="EMBL" id="CM000643">
    <property type="protein sequence ID" value="EED91346.1"/>
    <property type="molecule type" value="Genomic_DNA"/>
</dbReference>
<dbReference type="PaxDb" id="35128-Thaps6536"/>
<protein>
    <submittedName>
        <fullName evidence="5">Uncharacterized protein</fullName>
    </submittedName>
</protein>
<dbReference type="HOGENOM" id="CLU_355862_0_0_1"/>
<evidence type="ECO:0000256" key="1">
    <source>
        <dbReference type="ARBA" id="ARBA00022737"/>
    </source>
</evidence>
<dbReference type="GO" id="GO:0005737">
    <property type="term" value="C:cytoplasm"/>
    <property type="evidence" value="ECO:0000318"/>
    <property type="project" value="GO_Central"/>
</dbReference>
<keyword evidence="2" id="KW-0040">ANK repeat</keyword>
<accession>B8C4L5</accession>
<reference evidence="5 6" key="2">
    <citation type="journal article" date="2008" name="Nature">
        <title>The Phaeodactylum genome reveals the evolutionary history of diatom genomes.</title>
        <authorList>
            <person name="Bowler C."/>
            <person name="Allen A.E."/>
            <person name="Badger J.H."/>
            <person name="Grimwood J."/>
            <person name="Jabbari K."/>
            <person name="Kuo A."/>
            <person name="Maheswari U."/>
            <person name="Martens C."/>
            <person name="Maumus F."/>
            <person name="Otillar R.P."/>
            <person name="Rayko E."/>
            <person name="Salamov A."/>
            <person name="Vandepoele K."/>
            <person name="Beszteri B."/>
            <person name="Gruber A."/>
            <person name="Heijde M."/>
            <person name="Katinka M."/>
            <person name="Mock T."/>
            <person name="Valentin K."/>
            <person name="Verret F."/>
            <person name="Berges J.A."/>
            <person name="Brownlee C."/>
            <person name="Cadoret J.P."/>
            <person name="Chiovitti A."/>
            <person name="Choi C.J."/>
            <person name="Coesel S."/>
            <person name="De Martino A."/>
            <person name="Detter J.C."/>
            <person name="Durkin C."/>
            <person name="Falciatore A."/>
            <person name="Fournet J."/>
            <person name="Haruta M."/>
            <person name="Huysman M.J."/>
            <person name="Jenkins B.D."/>
            <person name="Jiroutova K."/>
            <person name="Jorgensen R.E."/>
            <person name="Joubert Y."/>
            <person name="Kaplan A."/>
            <person name="Kroger N."/>
            <person name="Kroth P.G."/>
            <person name="La Roche J."/>
            <person name="Lindquist E."/>
            <person name="Lommer M."/>
            <person name="Martin-Jezequel V."/>
            <person name="Lopez P.J."/>
            <person name="Lucas S."/>
            <person name="Mangogna M."/>
            <person name="McGinnis K."/>
            <person name="Medlin L.K."/>
            <person name="Montsant A."/>
            <person name="Oudot-Le Secq M.P."/>
            <person name="Napoli C."/>
            <person name="Obornik M."/>
            <person name="Parker M.S."/>
            <person name="Petit J.L."/>
            <person name="Porcel B.M."/>
            <person name="Poulsen N."/>
            <person name="Robison M."/>
            <person name="Rychlewski L."/>
            <person name="Rynearson T.A."/>
            <person name="Schmutz J."/>
            <person name="Shapiro H."/>
            <person name="Siaut M."/>
            <person name="Stanley M."/>
            <person name="Sussman M.R."/>
            <person name="Taylor A.R."/>
            <person name="Vardi A."/>
            <person name="von Dassow P."/>
            <person name="Vyverman W."/>
            <person name="Willis A."/>
            <person name="Wyrwicz L.S."/>
            <person name="Rokhsar D.S."/>
            <person name="Weissenbach J."/>
            <person name="Armbrust E.V."/>
            <person name="Green B.R."/>
            <person name="Van de Peer Y."/>
            <person name="Grigoriev I.V."/>
        </authorList>
    </citation>
    <scope>NUCLEOTIDE SEQUENCE [LARGE SCALE GENOMIC DNA]</scope>
    <source>
        <strain evidence="5 6">CCMP1335</strain>
    </source>
</reference>
<dbReference type="InParanoid" id="B8C4L5"/>
<name>B8C4L5_THAPS</name>
<dbReference type="InterPro" id="IPR052420">
    <property type="entry name" value="Espin/Espin-like"/>
</dbReference>
<feature type="compositionally biased region" description="Basic residues" evidence="4">
    <location>
        <begin position="302"/>
        <end position="319"/>
    </location>
</feature>
<dbReference type="AlphaFoldDB" id="B8C4L5"/>
<sequence>MKYLPNTTLGISPDDEEANDSPRRHRQHRRRRSKQPSHVQFINAEMNEDDDTHVFDDRQDYECRHHSSNNPHRHVLPTLPPTASFSSNDDGTIVSSYTANNNQSLYNFEVSCEDNPTQLFVLMNHRLWDKALTHVSHCGMEARIWITSSSSSPRNNNGINASLRWRNLPLHLACLQGMDNLVPLRLIEALIEAYPKGAQCRNLEGNLPIHLACECMEFTSNAGLEVEGILAALIKAFPGCLMLKDSRGRRPLEVLEEKGLRCDGNRMNKRGVAIMKYMKMQMKVMEKLHCEEERVVVDSARKGRGANRKGDKKTKRRHHDKENDVYSLQHQHCHQQHHQLEGLEYCENNETTVTQLPSLPYTVNSFIMPSCPTPIITPKSMLTPIPTTVSCQSPANNPNVALTDDPFQHLESELYSMRNAHKAMSDLLNDKISSENELRDRLAKLEAQYAKLHNDHNVVIAIHSSVMTKYEAQTRSLESLKHENQVLNTKEQALSKELAIKLGNEEKHTVEIERLLKELEDERKARKSVEDKLELQIRKCDELEETNQHMLLSNVDFEKEFTSVKNERSVLEREKRGLLSEITEKDVQLEEAKTRESALTEQLIWKSKCIDELERSSLEDEALASENDALKSEIAKKDGQLEEAKANESAWKEQLMMKSTYIDELKKMHSEDYDTLAASYSAAKAHSIQMISVTRKHINKIESLFEMAMALEPRSNQKDLDSERGDVLKCIELANEITSIFKEAMANLVQDTKLLKQIGRDVAMAYEEYSEVKSRITAEEGVSLVNKLA</sequence>
<feature type="coiled-coil region" evidence="3">
    <location>
        <begin position="428"/>
        <end position="574"/>
    </location>
</feature>
<keyword evidence="6" id="KW-1185">Reference proteome</keyword>
<dbReference type="GeneID" id="7444610"/>
<evidence type="ECO:0000256" key="4">
    <source>
        <dbReference type="SAM" id="MobiDB-lite"/>
    </source>
</evidence>
<dbReference type="KEGG" id="tps:THAPSDRAFT_6536"/>
<feature type="compositionally biased region" description="Polar residues" evidence="4">
    <location>
        <begin position="1"/>
        <end position="10"/>
    </location>
</feature>
<keyword evidence="3" id="KW-0175">Coiled coil</keyword>
<dbReference type="GO" id="GO:0051015">
    <property type="term" value="F:actin filament binding"/>
    <property type="evidence" value="ECO:0000318"/>
    <property type="project" value="GO_Central"/>
</dbReference>
<evidence type="ECO:0000256" key="2">
    <source>
        <dbReference type="ARBA" id="ARBA00023043"/>
    </source>
</evidence>
<organism evidence="5 6">
    <name type="scientific">Thalassiosira pseudonana</name>
    <name type="common">Marine diatom</name>
    <name type="synonym">Cyclotella nana</name>
    <dbReference type="NCBI Taxonomy" id="35128"/>
    <lineage>
        <taxon>Eukaryota</taxon>
        <taxon>Sar</taxon>
        <taxon>Stramenopiles</taxon>
        <taxon>Ochrophyta</taxon>
        <taxon>Bacillariophyta</taxon>
        <taxon>Coscinodiscophyceae</taxon>
        <taxon>Thalassiosirophycidae</taxon>
        <taxon>Thalassiosirales</taxon>
        <taxon>Thalassiosiraceae</taxon>
        <taxon>Thalassiosira</taxon>
    </lineage>
</organism>
<dbReference type="PANTHER" id="PTHR24153">
    <property type="entry name" value="ESPIN"/>
    <property type="match status" value="1"/>
</dbReference>
<proteinExistence type="predicted"/>
<dbReference type="GO" id="GO:0051017">
    <property type="term" value="P:actin filament bundle assembly"/>
    <property type="evidence" value="ECO:0000318"/>
    <property type="project" value="GO_Central"/>
</dbReference>
<dbReference type="Gene3D" id="1.25.40.20">
    <property type="entry name" value="Ankyrin repeat-containing domain"/>
    <property type="match status" value="1"/>
</dbReference>
<gene>
    <name evidence="5" type="ORF">THAPSDRAFT_6536</name>
</gene>
<evidence type="ECO:0000313" key="6">
    <source>
        <dbReference type="Proteomes" id="UP000001449"/>
    </source>
</evidence>
<feature type="compositionally biased region" description="Basic residues" evidence="4">
    <location>
        <begin position="23"/>
        <end position="35"/>
    </location>
</feature>
<dbReference type="InterPro" id="IPR036770">
    <property type="entry name" value="Ankyrin_rpt-contain_sf"/>
</dbReference>
<reference evidence="5 6" key="1">
    <citation type="journal article" date="2004" name="Science">
        <title>The genome of the diatom Thalassiosira pseudonana: ecology, evolution, and metabolism.</title>
        <authorList>
            <person name="Armbrust E.V."/>
            <person name="Berges J.A."/>
            <person name="Bowler C."/>
            <person name="Green B.R."/>
            <person name="Martinez D."/>
            <person name="Putnam N.H."/>
            <person name="Zhou S."/>
            <person name="Allen A.E."/>
            <person name="Apt K.E."/>
            <person name="Bechner M."/>
            <person name="Brzezinski M.A."/>
            <person name="Chaal B.K."/>
            <person name="Chiovitti A."/>
            <person name="Davis A.K."/>
            <person name="Demarest M.S."/>
            <person name="Detter J.C."/>
            <person name="Glavina T."/>
            <person name="Goodstein D."/>
            <person name="Hadi M.Z."/>
            <person name="Hellsten U."/>
            <person name="Hildebrand M."/>
            <person name="Jenkins B.D."/>
            <person name="Jurka J."/>
            <person name="Kapitonov V.V."/>
            <person name="Kroger N."/>
            <person name="Lau W.W."/>
            <person name="Lane T.W."/>
            <person name="Larimer F.W."/>
            <person name="Lippmeier J.C."/>
            <person name="Lucas S."/>
            <person name="Medina M."/>
            <person name="Montsant A."/>
            <person name="Obornik M."/>
            <person name="Parker M.S."/>
            <person name="Palenik B."/>
            <person name="Pazour G.J."/>
            <person name="Richardson P.M."/>
            <person name="Rynearson T.A."/>
            <person name="Saito M.A."/>
            <person name="Schwartz D.C."/>
            <person name="Thamatrakoln K."/>
            <person name="Valentin K."/>
            <person name="Vardi A."/>
            <person name="Wilkerson F.P."/>
            <person name="Rokhsar D.S."/>
        </authorList>
    </citation>
    <scope>NUCLEOTIDE SEQUENCE [LARGE SCALE GENOMIC DNA]</scope>
    <source>
        <strain evidence="5 6">CCMP1335</strain>
    </source>
</reference>
<feature type="region of interest" description="Disordered" evidence="4">
    <location>
        <begin position="1"/>
        <end position="37"/>
    </location>
</feature>
<dbReference type="Proteomes" id="UP000001449">
    <property type="component" value="Chromosome 6"/>
</dbReference>
<dbReference type="PANTHER" id="PTHR24153:SF8">
    <property type="entry name" value="FORKED, ISOFORM F"/>
    <property type="match status" value="1"/>
</dbReference>
<evidence type="ECO:0000256" key="3">
    <source>
        <dbReference type="SAM" id="Coils"/>
    </source>
</evidence>
<feature type="region of interest" description="Disordered" evidence="4">
    <location>
        <begin position="299"/>
        <end position="322"/>
    </location>
</feature>
<evidence type="ECO:0000313" key="5">
    <source>
        <dbReference type="EMBL" id="EED91346.1"/>
    </source>
</evidence>
<keyword evidence="1" id="KW-0677">Repeat</keyword>
<dbReference type="RefSeq" id="XP_002291239.1">
    <property type="nucleotide sequence ID" value="XM_002291203.1"/>
</dbReference>